<dbReference type="GeneID" id="42528681"/>
<feature type="non-terminal residue" evidence="2">
    <location>
        <position position="129"/>
    </location>
</feature>
<proteinExistence type="predicted"/>
<dbReference type="AlphaFoldDB" id="A0A179UGK7"/>
<keyword evidence="3" id="KW-1185">Reference proteome</keyword>
<keyword evidence="1" id="KW-0812">Transmembrane</keyword>
<evidence type="ECO:0000256" key="1">
    <source>
        <dbReference type="SAM" id="Phobius"/>
    </source>
</evidence>
<evidence type="ECO:0000313" key="3">
    <source>
        <dbReference type="Proteomes" id="UP000002038"/>
    </source>
</evidence>
<gene>
    <name evidence="2" type="ORF">BDBG_16621</name>
</gene>
<dbReference type="RefSeq" id="XP_031577182.1">
    <property type="nucleotide sequence ID" value="XM_031724539.1"/>
</dbReference>
<reference evidence="3" key="1">
    <citation type="journal article" date="2015" name="PLoS Genet.">
        <title>The dynamic genome and transcriptome of the human fungal pathogen Blastomyces and close relative Emmonsia.</title>
        <authorList>
            <person name="Munoz J.F."/>
            <person name="Gauthier G.M."/>
            <person name="Desjardins C.A."/>
            <person name="Gallo J.E."/>
            <person name="Holder J."/>
            <person name="Sullivan T.D."/>
            <person name="Marty A.J."/>
            <person name="Carmen J.C."/>
            <person name="Chen Z."/>
            <person name="Ding L."/>
            <person name="Gujja S."/>
            <person name="Magrini V."/>
            <person name="Misas E."/>
            <person name="Mitreva M."/>
            <person name="Priest M."/>
            <person name="Saif S."/>
            <person name="Whiston E.A."/>
            <person name="Young S."/>
            <person name="Zeng Q."/>
            <person name="Goldman W.E."/>
            <person name="Mardis E.R."/>
            <person name="Taylor J.W."/>
            <person name="McEwen J.G."/>
            <person name="Clay O.K."/>
            <person name="Klein B.S."/>
            <person name="Cuomo C.A."/>
        </authorList>
    </citation>
    <scope>NUCLEOTIDE SEQUENCE [LARGE SCALE GENOMIC DNA]</scope>
    <source>
        <strain evidence="3">SLH14081</strain>
    </source>
</reference>
<feature type="transmembrane region" description="Helical" evidence="1">
    <location>
        <begin position="32"/>
        <end position="52"/>
    </location>
</feature>
<dbReference type="Proteomes" id="UP000002038">
    <property type="component" value="Unassembled WGS sequence"/>
</dbReference>
<feature type="non-terminal residue" evidence="2">
    <location>
        <position position="1"/>
    </location>
</feature>
<evidence type="ECO:0000313" key="2">
    <source>
        <dbReference type="EMBL" id="OAT06369.1"/>
    </source>
</evidence>
<organism evidence="2 3">
    <name type="scientific">Blastomyces gilchristii (strain SLH14081)</name>
    <name type="common">Blastomyces dermatitidis</name>
    <dbReference type="NCBI Taxonomy" id="559298"/>
    <lineage>
        <taxon>Eukaryota</taxon>
        <taxon>Fungi</taxon>
        <taxon>Dikarya</taxon>
        <taxon>Ascomycota</taxon>
        <taxon>Pezizomycotina</taxon>
        <taxon>Eurotiomycetes</taxon>
        <taxon>Eurotiomycetidae</taxon>
        <taxon>Onygenales</taxon>
        <taxon>Ajellomycetaceae</taxon>
        <taxon>Blastomyces</taxon>
    </lineage>
</organism>
<accession>A0A179UGK7</accession>
<feature type="transmembrane region" description="Helical" evidence="1">
    <location>
        <begin position="72"/>
        <end position="96"/>
    </location>
</feature>
<dbReference type="EMBL" id="GG657450">
    <property type="protein sequence ID" value="OAT06369.1"/>
    <property type="molecule type" value="Genomic_DNA"/>
</dbReference>
<name>A0A179UGK7_BLAGS</name>
<sequence length="129" mass="14399">SSYVDRSVSVNDHNLNIELLIENLRDVIMKKLLISCITESLMSLSTLFVSFSVTSSQSSTSASVSDSLTLTISVFMILTLTTSALSASTVSAFIISSSYFKKILYRLNELYTCVFRNENVNIILFYTHE</sequence>
<dbReference type="KEGG" id="bgh:BDBG_16621"/>
<dbReference type="VEuPathDB" id="FungiDB:BDBG_16621"/>
<protein>
    <submittedName>
        <fullName evidence="2">Uncharacterized protein</fullName>
    </submittedName>
</protein>
<keyword evidence="1" id="KW-0472">Membrane</keyword>
<keyword evidence="1" id="KW-1133">Transmembrane helix</keyword>